<evidence type="ECO:0000313" key="3">
    <source>
        <dbReference type="Proteomes" id="UP001597213"/>
    </source>
</evidence>
<keyword evidence="1" id="KW-0472">Membrane</keyword>
<feature type="transmembrane region" description="Helical" evidence="1">
    <location>
        <begin position="110"/>
        <end position="139"/>
    </location>
</feature>
<sequence>MNAADNRRPLNSRDTRWARWIARTLAGRGITPNQISQASMAMALIAGLAFWSLALTDNTVVRGCLLIVGALGCQLRLLCNLIDGMVAIEAGQGAPDGPFWNEFPDRISDILILAGVGLGIGTPALGFAAATIAVLAAYVRELGSGLKLPADFRGPMAKPHRMALITGAAVLSVVLSVWVRADDILTAALWVIVIGGIATVARRALTLRERLLAG</sequence>
<keyword evidence="2" id="KW-0808">Transferase</keyword>
<gene>
    <name evidence="2" type="ORF">ACFSCT_04100</name>
</gene>
<dbReference type="GO" id="GO:0016740">
    <property type="term" value="F:transferase activity"/>
    <property type="evidence" value="ECO:0007669"/>
    <property type="project" value="UniProtKB-KW"/>
</dbReference>
<name>A0ABW4R3U6_9RHOB</name>
<proteinExistence type="predicted"/>
<keyword evidence="1" id="KW-0812">Transmembrane</keyword>
<dbReference type="EMBL" id="JBHUEN010000010">
    <property type="protein sequence ID" value="MFD1880896.1"/>
    <property type="molecule type" value="Genomic_DNA"/>
</dbReference>
<reference evidence="3" key="1">
    <citation type="journal article" date="2019" name="Int. J. Syst. Evol. Microbiol.">
        <title>The Global Catalogue of Microorganisms (GCM) 10K type strain sequencing project: providing services to taxonomists for standard genome sequencing and annotation.</title>
        <authorList>
            <consortium name="The Broad Institute Genomics Platform"/>
            <consortium name="The Broad Institute Genome Sequencing Center for Infectious Disease"/>
            <person name="Wu L."/>
            <person name="Ma J."/>
        </authorList>
    </citation>
    <scope>NUCLEOTIDE SEQUENCE [LARGE SCALE GENOMIC DNA]</scope>
    <source>
        <strain evidence="3">CCUG 56029</strain>
    </source>
</reference>
<dbReference type="Gene3D" id="1.20.120.1760">
    <property type="match status" value="1"/>
</dbReference>
<keyword evidence="3" id="KW-1185">Reference proteome</keyword>
<organism evidence="2 3">
    <name type="scientific">Paracoccus pacificus</name>
    <dbReference type="NCBI Taxonomy" id="1463598"/>
    <lineage>
        <taxon>Bacteria</taxon>
        <taxon>Pseudomonadati</taxon>
        <taxon>Pseudomonadota</taxon>
        <taxon>Alphaproteobacteria</taxon>
        <taxon>Rhodobacterales</taxon>
        <taxon>Paracoccaceae</taxon>
        <taxon>Paracoccus</taxon>
    </lineage>
</organism>
<dbReference type="InterPro" id="IPR043130">
    <property type="entry name" value="CDP-OH_PTrfase_TM_dom"/>
</dbReference>
<feature type="transmembrane region" description="Helical" evidence="1">
    <location>
        <begin position="160"/>
        <end position="178"/>
    </location>
</feature>
<dbReference type="EC" id="2.7.8.-" evidence="2"/>
<keyword evidence="1" id="KW-1133">Transmembrane helix</keyword>
<protein>
    <submittedName>
        <fullName evidence="2">CDP-alcohol phosphatidyltransferase family protein</fullName>
        <ecNumber evidence="2">2.7.8.-</ecNumber>
    </submittedName>
</protein>
<dbReference type="Proteomes" id="UP001597213">
    <property type="component" value="Unassembled WGS sequence"/>
</dbReference>
<feature type="transmembrane region" description="Helical" evidence="1">
    <location>
        <begin position="184"/>
        <end position="201"/>
    </location>
</feature>
<evidence type="ECO:0000313" key="2">
    <source>
        <dbReference type="EMBL" id="MFD1880896.1"/>
    </source>
</evidence>
<dbReference type="RefSeq" id="WP_379140311.1">
    <property type="nucleotide sequence ID" value="NZ_JBHUEN010000010.1"/>
</dbReference>
<evidence type="ECO:0000256" key="1">
    <source>
        <dbReference type="SAM" id="Phobius"/>
    </source>
</evidence>
<comment type="caution">
    <text evidence="2">The sequence shown here is derived from an EMBL/GenBank/DDBJ whole genome shotgun (WGS) entry which is preliminary data.</text>
</comment>
<accession>A0ABW4R3U6</accession>